<feature type="transmembrane region" description="Helical" evidence="1">
    <location>
        <begin position="33"/>
        <end position="50"/>
    </location>
</feature>
<dbReference type="AlphaFoldDB" id="B1YBD0"/>
<accession>B1YBD0</accession>
<dbReference type="Proteomes" id="UP000001694">
    <property type="component" value="Chromosome"/>
</dbReference>
<evidence type="ECO:0000313" key="2">
    <source>
        <dbReference type="EMBL" id="ACB39261.1"/>
    </source>
</evidence>
<dbReference type="eggNOG" id="arCOG11173">
    <property type="taxonomic scope" value="Archaea"/>
</dbReference>
<sequence>MEIVVLGLLLIFLGFILIILATLRVAKEEARRAEAGGVIIVGPVPIVFGTSQRAAAITMVLAVVLTLLALLLFLLPLWR</sequence>
<keyword evidence="3" id="KW-1185">Reference proteome</keyword>
<keyword evidence="1" id="KW-0472">Membrane</keyword>
<name>B1YBD0_PYRNV</name>
<dbReference type="InterPro" id="IPR002849">
    <property type="entry name" value="DUF131"/>
</dbReference>
<evidence type="ECO:0000313" key="3">
    <source>
        <dbReference type="Proteomes" id="UP000001694"/>
    </source>
</evidence>
<feature type="transmembrane region" description="Helical" evidence="1">
    <location>
        <begin position="56"/>
        <end position="78"/>
    </location>
</feature>
<dbReference type="GeneID" id="6166178"/>
<keyword evidence="1" id="KW-1133">Transmembrane helix</keyword>
<gene>
    <name evidence="2" type="ordered locus">Tneu_0310</name>
</gene>
<evidence type="ECO:0000256" key="1">
    <source>
        <dbReference type="SAM" id="Phobius"/>
    </source>
</evidence>
<organism evidence="2 3">
    <name type="scientific">Pyrobaculum neutrophilum (strain DSM 2338 / JCM 9278 / NBRC 100436 / V24Sta)</name>
    <name type="common">Thermoproteus neutrophilus</name>
    <dbReference type="NCBI Taxonomy" id="444157"/>
    <lineage>
        <taxon>Archaea</taxon>
        <taxon>Thermoproteota</taxon>
        <taxon>Thermoprotei</taxon>
        <taxon>Thermoproteales</taxon>
        <taxon>Thermoproteaceae</taxon>
        <taxon>Pyrobaculum</taxon>
    </lineage>
</organism>
<protein>
    <recommendedName>
        <fullName evidence="4">TIGR00304 family protein</fullName>
    </recommendedName>
</protein>
<dbReference type="EMBL" id="CP001014">
    <property type="protein sequence ID" value="ACB39261.1"/>
    <property type="molecule type" value="Genomic_DNA"/>
</dbReference>
<dbReference type="Pfam" id="PF01998">
    <property type="entry name" value="DUF131"/>
    <property type="match status" value="1"/>
</dbReference>
<evidence type="ECO:0008006" key="4">
    <source>
        <dbReference type="Google" id="ProtNLM"/>
    </source>
</evidence>
<dbReference type="KEGG" id="tne:Tneu_0310"/>
<proteinExistence type="predicted"/>
<reference evidence="2" key="1">
    <citation type="submission" date="2008-03" db="EMBL/GenBank/DDBJ databases">
        <title>Complete sequence of Thermoproteus neutrophilus V24Sta.</title>
        <authorList>
            <consortium name="US DOE Joint Genome Institute"/>
            <person name="Copeland A."/>
            <person name="Lucas S."/>
            <person name="Lapidus A."/>
            <person name="Glavina del Rio T."/>
            <person name="Dalin E."/>
            <person name="Tice H."/>
            <person name="Bruce D."/>
            <person name="Goodwin L."/>
            <person name="Pitluck S."/>
            <person name="Sims D."/>
            <person name="Brettin T."/>
            <person name="Detter J.C."/>
            <person name="Han C."/>
            <person name="Kuske C.R."/>
            <person name="Schmutz J."/>
            <person name="Larimer F."/>
            <person name="Land M."/>
            <person name="Hauser L."/>
            <person name="Kyrpides N."/>
            <person name="Mikhailova N."/>
            <person name="Biddle J.F."/>
            <person name="Zhang Z."/>
            <person name="Fitz-Gibbon S.T."/>
            <person name="Lowe T.M."/>
            <person name="Saltikov C."/>
            <person name="House C.H."/>
            <person name="Richardson P."/>
        </authorList>
    </citation>
    <scope>NUCLEOTIDE SEQUENCE [LARGE SCALE GENOMIC DNA]</scope>
    <source>
        <strain evidence="2">V24Sta</strain>
    </source>
</reference>
<dbReference type="RefSeq" id="WP_012349682.1">
    <property type="nucleotide sequence ID" value="NC_010525.1"/>
</dbReference>
<dbReference type="NCBIfam" id="TIGR00304">
    <property type="entry name" value="TIGR00304 family membrane protein"/>
    <property type="match status" value="1"/>
</dbReference>
<feature type="transmembrane region" description="Helical" evidence="1">
    <location>
        <begin position="6"/>
        <end position="26"/>
    </location>
</feature>
<keyword evidence="1" id="KW-0812">Transmembrane</keyword>
<dbReference type="HOGENOM" id="CLU_149108_3_0_2"/>